<dbReference type="EMBL" id="MN739411">
    <property type="protein sequence ID" value="QHT03423.1"/>
    <property type="molecule type" value="Genomic_DNA"/>
</dbReference>
<accession>A0A6C0CGK1</accession>
<proteinExistence type="predicted"/>
<name>A0A6C0CGK1_9ZZZZ</name>
<sequence>MERETRKVTKTRDILVMSLTARFLHPPREISTSKIRDIAFTLEESCRLAARDRGDEVYFGMVAKMITHIAPYFYSARHSMVFRDLLLEDRLKDNVGMISDPINVALAMNSFLWPEIYDNPYTDRHEKGLILDTRTVELDIALLMVKMHMKDGTQKELTLESLIDKAKVKVCFKQSTECWNQVEPTINITCGQNDATCGLYSSNTCMRYEDFIILFAKNDMSGNVLNPFDLEGTEILDPITTTRIRRVWSKEIKMARVYLDSTGE</sequence>
<dbReference type="AlphaFoldDB" id="A0A6C0CGK1"/>
<evidence type="ECO:0000313" key="1">
    <source>
        <dbReference type="EMBL" id="QHT03423.1"/>
    </source>
</evidence>
<protein>
    <submittedName>
        <fullName evidence="1">Uncharacterized protein</fullName>
    </submittedName>
</protein>
<reference evidence="1" key="1">
    <citation type="journal article" date="2020" name="Nature">
        <title>Giant virus diversity and host interactions through global metagenomics.</title>
        <authorList>
            <person name="Schulz F."/>
            <person name="Roux S."/>
            <person name="Paez-Espino D."/>
            <person name="Jungbluth S."/>
            <person name="Walsh D.A."/>
            <person name="Denef V.J."/>
            <person name="McMahon K.D."/>
            <person name="Konstantinidis K.T."/>
            <person name="Eloe-Fadrosh E.A."/>
            <person name="Kyrpides N.C."/>
            <person name="Woyke T."/>
        </authorList>
    </citation>
    <scope>NUCLEOTIDE SEQUENCE</scope>
    <source>
        <strain evidence="1">GVMAG-M-3300021079-18</strain>
    </source>
</reference>
<organism evidence="1">
    <name type="scientific">viral metagenome</name>
    <dbReference type="NCBI Taxonomy" id="1070528"/>
    <lineage>
        <taxon>unclassified sequences</taxon>
        <taxon>metagenomes</taxon>
        <taxon>organismal metagenomes</taxon>
    </lineage>
</organism>